<feature type="domain" description="Histidine kinase" evidence="6">
    <location>
        <begin position="76"/>
        <end position="295"/>
    </location>
</feature>
<gene>
    <name evidence="7" type="ORF">GBZ86_15780</name>
</gene>
<dbReference type="Pfam" id="PF02518">
    <property type="entry name" value="HATPase_c"/>
    <property type="match status" value="1"/>
</dbReference>
<dbReference type="Gene3D" id="1.10.287.130">
    <property type="match status" value="1"/>
</dbReference>
<evidence type="ECO:0000313" key="8">
    <source>
        <dbReference type="Proteomes" id="UP000430345"/>
    </source>
</evidence>
<comment type="caution">
    <text evidence="7">The sequence shown here is derived from an EMBL/GenBank/DDBJ whole genome shotgun (WGS) entry which is preliminary data.</text>
</comment>
<comment type="catalytic activity">
    <reaction evidence="1">
        <text>ATP + protein L-histidine = ADP + protein N-phospho-L-histidine.</text>
        <dbReference type="EC" id="2.7.13.3"/>
    </reaction>
</comment>
<keyword evidence="5" id="KW-0902">Two-component regulatory system</keyword>
<organism evidence="7 8">
    <name type="scientific">Clostridium tarantellae</name>
    <dbReference type="NCBI Taxonomy" id="39493"/>
    <lineage>
        <taxon>Bacteria</taxon>
        <taxon>Bacillati</taxon>
        <taxon>Bacillota</taxon>
        <taxon>Clostridia</taxon>
        <taxon>Eubacteriales</taxon>
        <taxon>Clostridiaceae</taxon>
        <taxon>Clostridium</taxon>
    </lineage>
</organism>
<dbReference type="SMART" id="SM00388">
    <property type="entry name" value="HisKA"/>
    <property type="match status" value="1"/>
</dbReference>
<dbReference type="RefSeq" id="WP_170272298.1">
    <property type="nucleotide sequence ID" value="NZ_WHJC01000482.1"/>
</dbReference>
<keyword evidence="4 7" id="KW-0808">Transferase</keyword>
<dbReference type="PANTHER" id="PTHR43547">
    <property type="entry name" value="TWO-COMPONENT HISTIDINE KINASE"/>
    <property type="match status" value="1"/>
</dbReference>
<dbReference type="InterPro" id="IPR036890">
    <property type="entry name" value="HATPase_C_sf"/>
</dbReference>
<evidence type="ECO:0000313" key="7">
    <source>
        <dbReference type="EMBL" id="MPQ45176.1"/>
    </source>
</evidence>
<keyword evidence="3" id="KW-0597">Phosphoprotein</keyword>
<dbReference type="AlphaFoldDB" id="A0A6I1MNU0"/>
<evidence type="ECO:0000256" key="5">
    <source>
        <dbReference type="ARBA" id="ARBA00023012"/>
    </source>
</evidence>
<dbReference type="InterPro" id="IPR036097">
    <property type="entry name" value="HisK_dim/P_sf"/>
</dbReference>
<dbReference type="CDD" id="cd00082">
    <property type="entry name" value="HisKA"/>
    <property type="match status" value="1"/>
</dbReference>
<proteinExistence type="predicted"/>
<keyword evidence="8" id="KW-1185">Reference proteome</keyword>
<dbReference type="InterPro" id="IPR004358">
    <property type="entry name" value="Sig_transdc_His_kin-like_C"/>
</dbReference>
<dbReference type="Pfam" id="PF00512">
    <property type="entry name" value="HisKA"/>
    <property type="match status" value="1"/>
</dbReference>
<evidence type="ECO:0000256" key="3">
    <source>
        <dbReference type="ARBA" id="ARBA00022553"/>
    </source>
</evidence>
<dbReference type="InterPro" id="IPR003594">
    <property type="entry name" value="HATPase_dom"/>
</dbReference>
<evidence type="ECO:0000256" key="1">
    <source>
        <dbReference type="ARBA" id="ARBA00000085"/>
    </source>
</evidence>
<feature type="non-terminal residue" evidence="7">
    <location>
        <position position="1"/>
    </location>
</feature>
<dbReference type="PANTHER" id="PTHR43547:SF2">
    <property type="entry name" value="HYBRID SIGNAL TRANSDUCTION HISTIDINE KINASE C"/>
    <property type="match status" value="1"/>
</dbReference>
<dbReference type="Proteomes" id="UP000430345">
    <property type="component" value="Unassembled WGS sequence"/>
</dbReference>
<accession>A0A6I1MNU0</accession>
<dbReference type="InterPro" id="IPR003661">
    <property type="entry name" value="HisK_dim/P_dom"/>
</dbReference>
<dbReference type="EC" id="2.7.13.3" evidence="2"/>
<dbReference type="SUPFAM" id="SSF55874">
    <property type="entry name" value="ATPase domain of HSP90 chaperone/DNA topoisomerase II/histidine kinase"/>
    <property type="match status" value="1"/>
</dbReference>
<evidence type="ECO:0000256" key="4">
    <source>
        <dbReference type="ARBA" id="ARBA00022777"/>
    </source>
</evidence>
<dbReference type="InterPro" id="IPR005467">
    <property type="entry name" value="His_kinase_dom"/>
</dbReference>
<sequence>ETDSKKNCDNQYYRQAVLKSSTGRFIDVEIYLLPFEKKSKLILIRDVTLINRTRKVNSYLEKHFQEEYVKRDFFSNISHELRTPINVIFSALQLNDIYISECNINGVCKNNKMVKQNCLRLIRTINNFIDANKISEGFISPDLHVFNVVEIVENIAQAANKHIKKAGIELIFDAEREEIFIELDKGFLERIVLNILSNSVKYGKIGGEILINIIIKDNNILIVIENNGQIISEEEQQYMFEKFSKNNMAFNRTQEGSGLGLYISKSLMELQGGTLTVEVGNEKGNKFIITYNDVRIFNEEESSDLYISSLNEIMEKVDIEFSDITI</sequence>
<dbReference type="PROSITE" id="PS50109">
    <property type="entry name" value="HIS_KIN"/>
    <property type="match status" value="1"/>
</dbReference>
<name>A0A6I1MNU0_9CLOT</name>
<reference evidence="7 8" key="1">
    <citation type="submission" date="2019-10" db="EMBL/GenBank/DDBJ databases">
        <title>The Genome Sequence of Clostridium tarantellae Isolated from Fish Brain.</title>
        <authorList>
            <person name="Bano L."/>
            <person name="Kiel M."/>
            <person name="Sales G."/>
            <person name="Doxey A.C."/>
            <person name="Mansfield M.J."/>
            <person name="Schiavone M."/>
            <person name="Rossetto O."/>
            <person name="Pirazzini M."/>
            <person name="Dobrindt U."/>
            <person name="Montecucco C."/>
        </authorList>
    </citation>
    <scope>NUCLEOTIDE SEQUENCE [LARGE SCALE GENOMIC DNA]</scope>
    <source>
        <strain evidence="7 8">DSM 3997</strain>
    </source>
</reference>
<keyword evidence="4 7" id="KW-0418">Kinase</keyword>
<dbReference type="SMART" id="SM00387">
    <property type="entry name" value="HATPase_c"/>
    <property type="match status" value="1"/>
</dbReference>
<evidence type="ECO:0000259" key="6">
    <source>
        <dbReference type="PROSITE" id="PS50109"/>
    </source>
</evidence>
<dbReference type="Gene3D" id="3.30.565.10">
    <property type="entry name" value="Histidine kinase-like ATPase, C-terminal domain"/>
    <property type="match status" value="1"/>
</dbReference>
<dbReference type="PRINTS" id="PR00344">
    <property type="entry name" value="BCTRLSENSOR"/>
</dbReference>
<evidence type="ECO:0000256" key="2">
    <source>
        <dbReference type="ARBA" id="ARBA00012438"/>
    </source>
</evidence>
<dbReference type="GO" id="GO:0000155">
    <property type="term" value="F:phosphorelay sensor kinase activity"/>
    <property type="evidence" value="ECO:0007669"/>
    <property type="project" value="InterPro"/>
</dbReference>
<dbReference type="EMBL" id="WHJC01000482">
    <property type="protein sequence ID" value="MPQ45176.1"/>
    <property type="molecule type" value="Genomic_DNA"/>
</dbReference>
<protein>
    <recommendedName>
        <fullName evidence="2">histidine kinase</fullName>
        <ecNumber evidence="2">2.7.13.3</ecNumber>
    </recommendedName>
</protein>
<dbReference type="SUPFAM" id="SSF47384">
    <property type="entry name" value="Homodimeric domain of signal transducing histidine kinase"/>
    <property type="match status" value="1"/>
</dbReference>